<dbReference type="Gene3D" id="3.30.565.10">
    <property type="entry name" value="Histidine kinase-like ATPase, C-terminal domain"/>
    <property type="match status" value="1"/>
</dbReference>
<evidence type="ECO:0000256" key="4">
    <source>
        <dbReference type="ARBA" id="ARBA00022777"/>
    </source>
</evidence>
<gene>
    <name evidence="8" type="ORF">DN53_17085</name>
</gene>
<comment type="caution">
    <text evidence="8">The sequence shown here is derived from an EMBL/GenBank/DDBJ whole genome shotgun (WGS) entry which is preliminary data.</text>
</comment>
<keyword evidence="7" id="KW-0812">Transmembrane</keyword>
<evidence type="ECO:0000256" key="2">
    <source>
        <dbReference type="ARBA" id="ARBA00012438"/>
    </source>
</evidence>
<evidence type="ECO:0000256" key="1">
    <source>
        <dbReference type="ARBA" id="ARBA00000085"/>
    </source>
</evidence>
<dbReference type="Proteomes" id="UP000290261">
    <property type="component" value="Unassembled WGS sequence"/>
</dbReference>
<dbReference type="EMBL" id="JJMP01000008">
    <property type="protein sequence ID" value="RYC50828.1"/>
    <property type="molecule type" value="Genomic_DNA"/>
</dbReference>
<dbReference type="InterPro" id="IPR019734">
    <property type="entry name" value="TPR_rpt"/>
</dbReference>
<name>A0A444VJ80_9FLAO</name>
<protein>
    <recommendedName>
        <fullName evidence="2">histidine kinase</fullName>
        <ecNumber evidence="2">2.7.13.3</ecNumber>
    </recommendedName>
</protein>
<dbReference type="InterPro" id="IPR050482">
    <property type="entry name" value="Sensor_HK_TwoCompSys"/>
</dbReference>
<dbReference type="PANTHER" id="PTHR24421">
    <property type="entry name" value="NITRATE/NITRITE SENSOR PROTEIN NARX-RELATED"/>
    <property type="match status" value="1"/>
</dbReference>
<comment type="catalytic activity">
    <reaction evidence="1">
        <text>ATP + protein L-histidine = ADP + protein N-phospho-L-histidine.</text>
        <dbReference type="EC" id="2.7.13.3"/>
    </reaction>
</comment>
<keyword evidence="9" id="KW-1185">Reference proteome</keyword>
<evidence type="ECO:0000313" key="9">
    <source>
        <dbReference type="Proteomes" id="UP000290261"/>
    </source>
</evidence>
<proteinExistence type="predicted"/>
<dbReference type="AlphaFoldDB" id="A0A444VJ80"/>
<evidence type="ECO:0000256" key="6">
    <source>
        <dbReference type="PROSITE-ProRule" id="PRU00339"/>
    </source>
</evidence>
<evidence type="ECO:0000256" key="7">
    <source>
        <dbReference type="SAM" id="Phobius"/>
    </source>
</evidence>
<organism evidence="8 9">
    <name type="scientific">Flagellimonas olearia</name>
    <dbReference type="NCBI Taxonomy" id="552546"/>
    <lineage>
        <taxon>Bacteria</taxon>
        <taxon>Pseudomonadati</taxon>
        <taxon>Bacteroidota</taxon>
        <taxon>Flavobacteriia</taxon>
        <taxon>Flavobacteriales</taxon>
        <taxon>Flavobacteriaceae</taxon>
        <taxon>Flagellimonas</taxon>
    </lineage>
</organism>
<keyword evidence="6" id="KW-0802">TPR repeat</keyword>
<dbReference type="PROSITE" id="PS50005">
    <property type="entry name" value="TPR"/>
    <property type="match status" value="1"/>
</dbReference>
<accession>A0A444VJ80</accession>
<keyword evidence="3" id="KW-0808">Transferase</keyword>
<evidence type="ECO:0000256" key="5">
    <source>
        <dbReference type="ARBA" id="ARBA00023012"/>
    </source>
</evidence>
<sequence length="639" mass="73252">MCSSHGSLKLFLPILVFSWVTGCKQDLKNSTNSAVEVLFEKSKGENIDPKTRLEYLNTALGKISEKDFDSLALAILYNKSYGHYLLGQLDSSHYVDVQTLKRAIQLDNTFYIARAARDIGIYYDNKQVYDSAFFYHNVSKNHFLYVKDSNQVGRRLLRLGIIQKNKNDFFGAKETLVEALQFLGGEDAKYIASVQNELGTVNRKLSNHEDAINYFQKAIATTSSDDDKVAYKNNLATAYIDVKDYTSSMDILEKLLSDSEPSQNAVRYARILHNYTYAKWKNGSVDVEKGFSEALKIRKNHKDYRGQISSYTDIADFFLEKEPTMALRYLDTAITLSRKLQIPQGELDALSLQIKLNPQEIKYKSRYITLSDSIYGQELRVKTQFAKLKYDDHQEKEHIAQLEKDAIERRAYVAEQKNQKIILLSLSGMLLIGGISLFLVLKQKQKNKTLQEVYNTERRISKKIHDELANTIYGVMASVQYSPDLKKELLLDNLDVIYHKTRDISHETADVKTNNFNEELKKLISFFQTPEVTITIKGMKEDLWENITDSKKIAIHRALNELLVNMKKHSGSTLVVLDFERQQKVMRISYKDNGVGFQKGRKRGLGLENTENRIRGIGGTFIFDSEPEKGMKATILFHV</sequence>
<dbReference type="Gene3D" id="1.25.40.10">
    <property type="entry name" value="Tetratricopeptide repeat domain"/>
    <property type="match status" value="2"/>
</dbReference>
<dbReference type="InterPro" id="IPR036890">
    <property type="entry name" value="HATPase_C_sf"/>
</dbReference>
<keyword evidence="7" id="KW-1133">Transmembrane helix</keyword>
<dbReference type="SMART" id="SM00028">
    <property type="entry name" value="TPR"/>
    <property type="match status" value="2"/>
</dbReference>
<dbReference type="SUPFAM" id="SSF55874">
    <property type="entry name" value="ATPase domain of HSP90 chaperone/DNA topoisomerase II/histidine kinase"/>
    <property type="match status" value="1"/>
</dbReference>
<dbReference type="EC" id="2.7.13.3" evidence="2"/>
<reference evidence="8 9" key="1">
    <citation type="submission" date="2014-04" db="EMBL/GenBank/DDBJ databases">
        <title>Whole genome of Muricauda olearia.</title>
        <authorList>
            <person name="Zhang X.-H."/>
            <person name="Tang K."/>
        </authorList>
    </citation>
    <scope>NUCLEOTIDE SEQUENCE [LARGE SCALE GENOMIC DNA]</scope>
    <source>
        <strain evidence="8 9">Th120</strain>
    </source>
</reference>
<keyword evidence="4" id="KW-0418">Kinase</keyword>
<dbReference type="Pfam" id="PF13181">
    <property type="entry name" value="TPR_8"/>
    <property type="match status" value="1"/>
</dbReference>
<dbReference type="InterPro" id="IPR011990">
    <property type="entry name" value="TPR-like_helical_dom_sf"/>
</dbReference>
<dbReference type="PANTHER" id="PTHR24421:SF10">
    <property type="entry name" value="NITRATE_NITRITE SENSOR PROTEIN NARQ"/>
    <property type="match status" value="1"/>
</dbReference>
<keyword evidence="7" id="KW-0472">Membrane</keyword>
<dbReference type="GO" id="GO:0004673">
    <property type="term" value="F:protein histidine kinase activity"/>
    <property type="evidence" value="ECO:0007669"/>
    <property type="project" value="UniProtKB-EC"/>
</dbReference>
<dbReference type="SUPFAM" id="SSF48452">
    <property type="entry name" value="TPR-like"/>
    <property type="match status" value="1"/>
</dbReference>
<dbReference type="RefSeq" id="WP_129655173.1">
    <property type="nucleotide sequence ID" value="NZ_ML142912.1"/>
</dbReference>
<evidence type="ECO:0000313" key="8">
    <source>
        <dbReference type="EMBL" id="RYC50828.1"/>
    </source>
</evidence>
<evidence type="ECO:0000256" key="3">
    <source>
        <dbReference type="ARBA" id="ARBA00022679"/>
    </source>
</evidence>
<dbReference type="GO" id="GO:0000160">
    <property type="term" value="P:phosphorelay signal transduction system"/>
    <property type="evidence" value="ECO:0007669"/>
    <property type="project" value="UniProtKB-KW"/>
</dbReference>
<feature type="repeat" description="TPR" evidence="6">
    <location>
        <begin position="192"/>
        <end position="225"/>
    </location>
</feature>
<feature type="transmembrane region" description="Helical" evidence="7">
    <location>
        <begin position="421"/>
        <end position="441"/>
    </location>
</feature>
<keyword evidence="5" id="KW-0902">Two-component regulatory system</keyword>